<accession>A0AA37CKT3</accession>
<sequence length="291" mass="32997">MVAGSDMAFNDAWRPFSEQRSESAGVYTVQRTTLELIISTCHAFYEHVADMGHAVRNPFAIKQRSRLTGQKPQQRTSKSLTQLEWDYLLDVAREMADSNPKYERSLFIVVALFSMYLRIGDLAGNDTWQPTMGSFFKRKNCWWFAACGKGGVQAEISVKPDFLEYLKRYRDSRNLSPLPASGENAPLLTTNSGRPGLSARQIRSLVQEVFDQAIQKMLSEGRSQDECDQLKSATVHWLRHTGATFDAEFRPVKHLQMDLRHASLQTTTDIYYNSIDEERAASNSGLGIRRG</sequence>
<comment type="caution">
    <text evidence="3">The sequence shown here is derived from an EMBL/GenBank/DDBJ whole genome shotgun (WGS) entry which is preliminary data.</text>
</comment>
<feature type="domain" description="Tyr recombinase" evidence="2">
    <location>
        <begin position="75"/>
        <end position="285"/>
    </location>
</feature>
<dbReference type="GO" id="GO:0003677">
    <property type="term" value="F:DNA binding"/>
    <property type="evidence" value="ECO:0007669"/>
    <property type="project" value="InterPro"/>
</dbReference>
<evidence type="ECO:0000256" key="1">
    <source>
        <dbReference type="ARBA" id="ARBA00023172"/>
    </source>
</evidence>
<dbReference type="Proteomes" id="UP000887228">
    <property type="component" value="Unassembled WGS sequence"/>
</dbReference>
<evidence type="ECO:0000313" key="5">
    <source>
        <dbReference type="Proteomes" id="UP000887212"/>
    </source>
</evidence>
<reference evidence="3 6" key="1">
    <citation type="submission" date="2021-07" db="EMBL/GenBank/DDBJ databases">
        <title>Whole genome sequencing of carbapenem-resistant Pseudomonas spp. isolated in Japan.</title>
        <authorList>
            <person name="Suzuki M."/>
            <person name="Maehana S."/>
            <person name="Kitasato H."/>
        </authorList>
    </citation>
    <scope>NUCLEOTIDE SEQUENCE</scope>
    <source>
        <strain evidence="3">KAM435</strain>
        <strain evidence="4 6">KAM436</strain>
    </source>
</reference>
<dbReference type="PROSITE" id="PS51898">
    <property type="entry name" value="TYR_RECOMBINASE"/>
    <property type="match status" value="1"/>
</dbReference>
<keyword evidence="1" id="KW-0233">DNA recombination</keyword>
<dbReference type="InterPro" id="IPR011010">
    <property type="entry name" value="DNA_brk_join_enz"/>
</dbReference>
<proteinExistence type="predicted"/>
<evidence type="ECO:0000313" key="6">
    <source>
        <dbReference type="Proteomes" id="UP000887228"/>
    </source>
</evidence>
<dbReference type="AlphaFoldDB" id="A0AA37CKT3"/>
<dbReference type="CDD" id="cd00397">
    <property type="entry name" value="DNA_BRE_C"/>
    <property type="match status" value="1"/>
</dbReference>
<gene>
    <name evidence="3" type="ORF">KAM435_38760</name>
    <name evidence="4" type="ORF">KAM436_38880</name>
</gene>
<dbReference type="EMBL" id="BPMT01000026">
    <property type="protein sequence ID" value="GIZ94920.1"/>
    <property type="molecule type" value="Genomic_DNA"/>
</dbReference>
<dbReference type="Proteomes" id="UP000887212">
    <property type="component" value="Unassembled WGS sequence"/>
</dbReference>
<evidence type="ECO:0000259" key="2">
    <source>
        <dbReference type="PROSITE" id="PS51898"/>
    </source>
</evidence>
<dbReference type="EMBL" id="BPMS01000028">
    <property type="protein sequence ID" value="GIZ90549.1"/>
    <property type="molecule type" value="Genomic_DNA"/>
</dbReference>
<dbReference type="GO" id="GO:0015074">
    <property type="term" value="P:DNA integration"/>
    <property type="evidence" value="ECO:0007669"/>
    <property type="project" value="InterPro"/>
</dbReference>
<evidence type="ECO:0000313" key="3">
    <source>
        <dbReference type="EMBL" id="GIZ90549.1"/>
    </source>
</evidence>
<dbReference type="InterPro" id="IPR013762">
    <property type="entry name" value="Integrase-like_cat_sf"/>
</dbReference>
<name>A0AA37CKT3_AQUAC</name>
<protein>
    <recommendedName>
        <fullName evidence="2">Tyr recombinase domain-containing protein</fullName>
    </recommendedName>
</protein>
<dbReference type="Gene3D" id="1.10.443.10">
    <property type="entry name" value="Intergrase catalytic core"/>
    <property type="match status" value="1"/>
</dbReference>
<evidence type="ECO:0000313" key="4">
    <source>
        <dbReference type="EMBL" id="GIZ94920.1"/>
    </source>
</evidence>
<dbReference type="SUPFAM" id="SSF56349">
    <property type="entry name" value="DNA breaking-rejoining enzymes"/>
    <property type="match status" value="1"/>
</dbReference>
<dbReference type="GO" id="GO:0006310">
    <property type="term" value="P:DNA recombination"/>
    <property type="evidence" value="ECO:0007669"/>
    <property type="project" value="UniProtKB-KW"/>
</dbReference>
<organism evidence="3 5">
    <name type="scientific">Aquipseudomonas alcaligenes</name>
    <name type="common">Pseudomonas alcaligenes</name>
    <dbReference type="NCBI Taxonomy" id="43263"/>
    <lineage>
        <taxon>Bacteria</taxon>
        <taxon>Pseudomonadati</taxon>
        <taxon>Pseudomonadota</taxon>
        <taxon>Gammaproteobacteria</taxon>
        <taxon>Pseudomonadales</taxon>
        <taxon>Pseudomonadaceae</taxon>
        <taxon>Aquipseudomonas</taxon>
    </lineage>
</organism>
<dbReference type="InterPro" id="IPR002104">
    <property type="entry name" value="Integrase_catalytic"/>
</dbReference>